<accession>A0AAD7UIV5</accession>
<dbReference type="AlphaFoldDB" id="A0AAD7UIV5"/>
<organism evidence="5 6">
    <name type="scientific">Chrysophaeum taylorii</name>
    <dbReference type="NCBI Taxonomy" id="2483200"/>
    <lineage>
        <taxon>Eukaryota</taxon>
        <taxon>Sar</taxon>
        <taxon>Stramenopiles</taxon>
        <taxon>Ochrophyta</taxon>
        <taxon>Pelagophyceae</taxon>
        <taxon>Pelagomonadales</taxon>
        <taxon>Pelagomonadaceae</taxon>
        <taxon>Chrysophaeum</taxon>
    </lineage>
</organism>
<dbReference type="Gene3D" id="1.25.40.20">
    <property type="entry name" value="Ankyrin repeat-containing domain"/>
    <property type="match status" value="1"/>
</dbReference>
<dbReference type="Pfam" id="PF12796">
    <property type="entry name" value="Ank_2"/>
    <property type="match status" value="1"/>
</dbReference>
<dbReference type="InterPro" id="IPR036770">
    <property type="entry name" value="Ankyrin_rpt-contain_sf"/>
</dbReference>
<evidence type="ECO:0000256" key="3">
    <source>
        <dbReference type="PROSITE-ProRule" id="PRU00023"/>
    </source>
</evidence>
<dbReference type="InterPro" id="IPR050889">
    <property type="entry name" value="Dendritic_Spine_Reg/Scaffold"/>
</dbReference>
<feature type="compositionally biased region" description="Pro residues" evidence="4">
    <location>
        <begin position="253"/>
        <end position="266"/>
    </location>
</feature>
<dbReference type="PROSITE" id="PS50297">
    <property type="entry name" value="ANK_REP_REGION"/>
    <property type="match status" value="1"/>
</dbReference>
<dbReference type="PROSITE" id="PS50088">
    <property type="entry name" value="ANK_REPEAT"/>
    <property type="match status" value="1"/>
</dbReference>
<feature type="repeat" description="ANK" evidence="3">
    <location>
        <begin position="150"/>
        <end position="182"/>
    </location>
</feature>
<dbReference type="PANTHER" id="PTHR24166:SF48">
    <property type="entry name" value="PROTEIN VAPYRIN"/>
    <property type="match status" value="1"/>
</dbReference>
<evidence type="ECO:0000256" key="2">
    <source>
        <dbReference type="ARBA" id="ARBA00023043"/>
    </source>
</evidence>
<name>A0AAD7UIV5_9STRA</name>
<keyword evidence="6" id="KW-1185">Reference proteome</keyword>
<evidence type="ECO:0000256" key="4">
    <source>
        <dbReference type="SAM" id="MobiDB-lite"/>
    </source>
</evidence>
<dbReference type="PANTHER" id="PTHR24166">
    <property type="entry name" value="ROLLING PEBBLES, ISOFORM B"/>
    <property type="match status" value="1"/>
</dbReference>
<dbReference type="SMART" id="SM00248">
    <property type="entry name" value="ANK"/>
    <property type="match status" value="4"/>
</dbReference>
<keyword evidence="2 3" id="KW-0040">ANK repeat</keyword>
<evidence type="ECO:0000256" key="1">
    <source>
        <dbReference type="ARBA" id="ARBA00022737"/>
    </source>
</evidence>
<dbReference type="Pfam" id="PF00023">
    <property type="entry name" value="Ank"/>
    <property type="match status" value="1"/>
</dbReference>
<feature type="region of interest" description="Disordered" evidence="4">
    <location>
        <begin position="250"/>
        <end position="269"/>
    </location>
</feature>
<evidence type="ECO:0000313" key="6">
    <source>
        <dbReference type="Proteomes" id="UP001230188"/>
    </source>
</evidence>
<proteinExistence type="predicted"/>
<dbReference type="SUPFAM" id="SSF48403">
    <property type="entry name" value="Ankyrin repeat"/>
    <property type="match status" value="1"/>
</dbReference>
<gene>
    <name evidence="5" type="ORF">CTAYLR_009397</name>
</gene>
<dbReference type="EMBL" id="JAQMWT010000163">
    <property type="protein sequence ID" value="KAJ8608674.1"/>
    <property type="molecule type" value="Genomic_DNA"/>
</dbReference>
<sequence>MRLGDVAEGAKRDASNDVTAGVRALGLMDDGAQAMCWSWRTRGPSVCGCYEELFDECRDGSAACVSQFLEAGLDANWSDERGRTALYVACCDHRPNTSIVAALLRGGANPALAPNGKPPLCVVCAHDRDPERARLLLDAGADPNDARYPGHRTPLALAARVGATAVIFVLLARGALLNVRDDHGYTPVDIACDRGCVDALRALVDHNSHLRSCPTAPWPANLPFALPPTSTNADTDPRVSDVLRRAFGGTIFPDPPAEPETPPSTPRRPVHPIAALLRHDEAHKWLDLRLSKRRAFLEGRAPHHRGRAKHRRLW</sequence>
<dbReference type="Proteomes" id="UP001230188">
    <property type="component" value="Unassembled WGS sequence"/>
</dbReference>
<keyword evidence="1" id="KW-0677">Repeat</keyword>
<protein>
    <recommendedName>
        <fullName evidence="7">Ankyrin repeat protein</fullName>
    </recommendedName>
</protein>
<reference evidence="5" key="1">
    <citation type="submission" date="2023-01" db="EMBL/GenBank/DDBJ databases">
        <title>Metagenome sequencing of chrysophaentin producing Chrysophaeum taylorii.</title>
        <authorList>
            <person name="Davison J."/>
            <person name="Bewley C."/>
        </authorList>
    </citation>
    <scope>NUCLEOTIDE SEQUENCE</scope>
    <source>
        <strain evidence="5">NIES-1699</strain>
    </source>
</reference>
<dbReference type="InterPro" id="IPR002110">
    <property type="entry name" value="Ankyrin_rpt"/>
</dbReference>
<evidence type="ECO:0000313" key="5">
    <source>
        <dbReference type="EMBL" id="KAJ8608674.1"/>
    </source>
</evidence>
<evidence type="ECO:0008006" key="7">
    <source>
        <dbReference type="Google" id="ProtNLM"/>
    </source>
</evidence>
<comment type="caution">
    <text evidence="5">The sequence shown here is derived from an EMBL/GenBank/DDBJ whole genome shotgun (WGS) entry which is preliminary data.</text>
</comment>